<keyword evidence="3" id="KW-1185">Reference proteome</keyword>
<evidence type="ECO:0000313" key="2">
    <source>
        <dbReference type="EMBL" id="OPH47643.1"/>
    </source>
</evidence>
<name>A0A1V4H901_9BACL</name>
<reference evidence="3" key="1">
    <citation type="submission" date="2016-07" db="EMBL/GenBank/DDBJ databases">
        <authorList>
            <person name="Florea S."/>
            <person name="Webb J.S."/>
            <person name="Jaromczyk J."/>
            <person name="Schardl C.L."/>
        </authorList>
    </citation>
    <scope>NUCLEOTIDE SEQUENCE [LARGE SCALE GENOMIC DNA]</scope>
    <source>
        <strain evidence="3">CY1</strain>
    </source>
</reference>
<feature type="transmembrane region" description="Helical" evidence="1">
    <location>
        <begin position="132"/>
        <end position="155"/>
    </location>
</feature>
<organism evidence="2 3">
    <name type="scientific">Paenibacillus ferrarius</name>
    <dbReference type="NCBI Taxonomy" id="1469647"/>
    <lineage>
        <taxon>Bacteria</taxon>
        <taxon>Bacillati</taxon>
        <taxon>Bacillota</taxon>
        <taxon>Bacilli</taxon>
        <taxon>Bacillales</taxon>
        <taxon>Paenibacillaceae</taxon>
        <taxon>Paenibacillus</taxon>
    </lineage>
</organism>
<gene>
    <name evidence="2" type="ORF">BC351_10665</name>
</gene>
<dbReference type="OrthoDB" id="9877787at2"/>
<keyword evidence="1" id="KW-0812">Transmembrane</keyword>
<sequence>MDLYNIITWVFSGLGIALFSSKSKIKLVFNPFTIITAPKEEELFLSSSIKTFRQITLYIFFVIFATAYFVLITVLDKSEGSSNTPLHIVFKWWSSIIFLAILLFLMTIIIIKKFRNYYFNKLTVAIRDKKRSGLFLFLLIVISMVVYFILLSLMYGVLINITILNIGESHNNTTLSSSKMLLELPLTGYKELIYTVFALSIAYFISLIPLIKTFRLISNSKLTVTIKMKNGTIYHNKYIINGDIDGFILIADENKASSIGKQMIQKIEIDEIKFTTILTNFGKVTIYPTHFTSNILLPPHYK</sequence>
<protein>
    <submittedName>
        <fullName evidence="2">Uncharacterized protein</fullName>
    </submittedName>
</protein>
<evidence type="ECO:0000313" key="3">
    <source>
        <dbReference type="Proteomes" id="UP000190626"/>
    </source>
</evidence>
<keyword evidence="1" id="KW-1133">Transmembrane helix</keyword>
<feature type="transmembrane region" description="Helical" evidence="1">
    <location>
        <begin position="192"/>
        <end position="211"/>
    </location>
</feature>
<dbReference type="EMBL" id="MBTG01000056">
    <property type="protein sequence ID" value="OPH47643.1"/>
    <property type="molecule type" value="Genomic_DNA"/>
</dbReference>
<comment type="caution">
    <text evidence="2">The sequence shown here is derived from an EMBL/GenBank/DDBJ whole genome shotgun (WGS) entry which is preliminary data.</text>
</comment>
<dbReference type="Proteomes" id="UP000190626">
    <property type="component" value="Unassembled WGS sequence"/>
</dbReference>
<feature type="transmembrane region" description="Helical" evidence="1">
    <location>
        <begin position="6"/>
        <end position="21"/>
    </location>
</feature>
<dbReference type="RefSeq" id="WP_079420326.1">
    <property type="nucleotide sequence ID" value="NZ_MBTG01000056.1"/>
</dbReference>
<accession>A0A1V4H901</accession>
<dbReference type="AlphaFoldDB" id="A0A1V4H901"/>
<proteinExistence type="predicted"/>
<feature type="transmembrane region" description="Helical" evidence="1">
    <location>
        <begin position="92"/>
        <end position="111"/>
    </location>
</feature>
<evidence type="ECO:0000256" key="1">
    <source>
        <dbReference type="SAM" id="Phobius"/>
    </source>
</evidence>
<feature type="transmembrane region" description="Helical" evidence="1">
    <location>
        <begin position="55"/>
        <end position="72"/>
    </location>
</feature>
<keyword evidence="1" id="KW-0472">Membrane</keyword>